<dbReference type="AlphaFoldDB" id="A0AAE0TFJ1"/>
<gene>
    <name evidence="1" type="ORF">CHS0354_001356</name>
</gene>
<dbReference type="EMBL" id="JAEAOA010000133">
    <property type="protein sequence ID" value="KAK3609426.1"/>
    <property type="molecule type" value="Genomic_DNA"/>
</dbReference>
<reference evidence="1" key="3">
    <citation type="submission" date="2023-05" db="EMBL/GenBank/DDBJ databases">
        <authorList>
            <person name="Smith C.H."/>
        </authorList>
    </citation>
    <scope>NUCLEOTIDE SEQUENCE</scope>
    <source>
        <strain evidence="1">CHS0354</strain>
        <tissue evidence="1">Mantle</tissue>
    </source>
</reference>
<organism evidence="1 2">
    <name type="scientific">Potamilus streckersoni</name>
    <dbReference type="NCBI Taxonomy" id="2493646"/>
    <lineage>
        <taxon>Eukaryota</taxon>
        <taxon>Metazoa</taxon>
        <taxon>Spiralia</taxon>
        <taxon>Lophotrochozoa</taxon>
        <taxon>Mollusca</taxon>
        <taxon>Bivalvia</taxon>
        <taxon>Autobranchia</taxon>
        <taxon>Heteroconchia</taxon>
        <taxon>Palaeoheterodonta</taxon>
        <taxon>Unionida</taxon>
        <taxon>Unionoidea</taxon>
        <taxon>Unionidae</taxon>
        <taxon>Ambleminae</taxon>
        <taxon>Lampsilini</taxon>
        <taxon>Potamilus</taxon>
    </lineage>
</organism>
<evidence type="ECO:0000313" key="1">
    <source>
        <dbReference type="EMBL" id="KAK3609426.1"/>
    </source>
</evidence>
<comment type="caution">
    <text evidence="1">The sequence shown here is derived from an EMBL/GenBank/DDBJ whole genome shotgun (WGS) entry which is preliminary data.</text>
</comment>
<reference evidence="1" key="1">
    <citation type="journal article" date="2021" name="Genome Biol. Evol.">
        <title>A High-Quality Reference Genome for a Parasitic Bivalve with Doubly Uniparental Inheritance (Bivalvia: Unionida).</title>
        <authorList>
            <person name="Smith C.H."/>
        </authorList>
    </citation>
    <scope>NUCLEOTIDE SEQUENCE</scope>
    <source>
        <strain evidence="1">CHS0354</strain>
    </source>
</reference>
<name>A0AAE0TFJ1_9BIVA</name>
<keyword evidence="2" id="KW-1185">Reference proteome</keyword>
<reference evidence="1" key="2">
    <citation type="journal article" date="2021" name="Genome Biol. Evol.">
        <title>Developing a high-quality reference genome for a parasitic bivalve with doubly uniparental inheritance (Bivalvia: Unionida).</title>
        <authorList>
            <person name="Smith C.H."/>
        </authorList>
    </citation>
    <scope>NUCLEOTIDE SEQUENCE</scope>
    <source>
        <strain evidence="1">CHS0354</strain>
        <tissue evidence="1">Mantle</tissue>
    </source>
</reference>
<dbReference type="Proteomes" id="UP001195483">
    <property type="component" value="Unassembled WGS sequence"/>
</dbReference>
<proteinExistence type="predicted"/>
<protein>
    <submittedName>
        <fullName evidence="1">Uncharacterized protein</fullName>
    </submittedName>
</protein>
<evidence type="ECO:0000313" key="2">
    <source>
        <dbReference type="Proteomes" id="UP001195483"/>
    </source>
</evidence>
<accession>A0AAE0TFJ1</accession>
<sequence>MSLSGFVSQLPAKEPMRIWSFVSSDEIHKNENGGDEMEYEARHISRGPRNSRASTVFRINPEPFSGNEDWGENISQFEIYADLGNWKESEKVLALATCLRGPTKTFYISFNYGRKEILQSISSTIGTNIWQYKTSEQMVFTTGIP</sequence>